<dbReference type="Proteomes" id="UP000192578">
    <property type="component" value="Unassembled WGS sequence"/>
</dbReference>
<proteinExistence type="predicted"/>
<dbReference type="AlphaFoldDB" id="A0A9X6NBN9"/>
<sequence length="169" mass="18531">MRNHDQRTDHRSCGRLSTSVAGDGCNNIEPGQVTTVDKVLANRSRARVPQFAMASQMQSEHTSRSETATLSPDHAPSSATRRPACGWASRLPTLRTIRTTLTVCLEGTTNSCPNDYHNDDPDDHDDYGYNYDHDATTPAPRIVVATTTPAPITRPHRDESLPFLTNSSA</sequence>
<feature type="region of interest" description="Disordered" evidence="1">
    <location>
        <begin position="149"/>
        <end position="169"/>
    </location>
</feature>
<dbReference type="EMBL" id="MTYJ01000218">
    <property type="protein sequence ID" value="OWA51212.1"/>
    <property type="molecule type" value="Genomic_DNA"/>
</dbReference>
<evidence type="ECO:0000313" key="2">
    <source>
        <dbReference type="EMBL" id="OWA51212.1"/>
    </source>
</evidence>
<reference evidence="3" key="1">
    <citation type="submission" date="2017-01" db="EMBL/GenBank/DDBJ databases">
        <title>Comparative genomics of anhydrobiosis in the tardigrade Hypsibius dujardini.</title>
        <authorList>
            <person name="Yoshida Y."/>
            <person name="Koutsovoulos G."/>
            <person name="Laetsch D."/>
            <person name="Stevens L."/>
            <person name="Kumar S."/>
            <person name="Horikawa D."/>
            <person name="Ishino K."/>
            <person name="Komine S."/>
            <person name="Tomita M."/>
            <person name="Blaxter M."/>
            <person name="Arakawa K."/>
        </authorList>
    </citation>
    <scope>NUCLEOTIDE SEQUENCE [LARGE SCALE GENOMIC DNA]</scope>
    <source>
        <strain evidence="3">Z151</strain>
    </source>
</reference>
<feature type="region of interest" description="Disordered" evidence="1">
    <location>
        <begin position="52"/>
        <end position="84"/>
    </location>
</feature>
<protein>
    <submittedName>
        <fullName evidence="2">Uncharacterized protein</fullName>
    </submittedName>
</protein>
<organism evidence="2 3">
    <name type="scientific">Hypsibius exemplaris</name>
    <name type="common">Freshwater tardigrade</name>
    <dbReference type="NCBI Taxonomy" id="2072580"/>
    <lineage>
        <taxon>Eukaryota</taxon>
        <taxon>Metazoa</taxon>
        <taxon>Ecdysozoa</taxon>
        <taxon>Tardigrada</taxon>
        <taxon>Eutardigrada</taxon>
        <taxon>Parachela</taxon>
        <taxon>Hypsibioidea</taxon>
        <taxon>Hypsibiidae</taxon>
        <taxon>Hypsibius</taxon>
    </lineage>
</organism>
<evidence type="ECO:0000256" key="1">
    <source>
        <dbReference type="SAM" id="MobiDB-lite"/>
    </source>
</evidence>
<comment type="caution">
    <text evidence="2">The sequence shown here is derived from an EMBL/GenBank/DDBJ whole genome shotgun (WGS) entry which is preliminary data.</text>
</comment>
<feature type="compositionally biased region" description="Basic and acidic residues" evidence="1">
    <location>
        <begin position="1"/>
        <end position="12"/>
    </location>
</feature>
<feature type="compositionally biased region" description="Polar residues" evidence="1">
    <location>
        <begin position="53"/>
        <end position="70"/>
    </location>
</feature>
<name>A0A9X6NBN9_HYPEX</name>
<feature type="region of interest" description="Disordered" evidence="1">
    <location>
        <begin position="1"/>
        <end position="23"/>
    </location>
</feature>
<keyword evidence="3" id="KW-1185">Reference proteome</keyword>
<evidence type="ECO:0000313" key="3">
    <source>
        <dbReference type="Proteomes" id="UP000192578"/>
    </source>
</evidence>
<accession>A0A9X6NBN9</accession>
<gene>
    <name evidence="2" type="ORF">BV898_15707</name>
</gene>